<proteinExistence type="inferred from homology"/>
<dbReference type="AlphaFoldDB" id="A0AAV5M7Q6"/>
<gene>
    <name evidence="2" type="ORF">SLEP1_g52895</name>
</gene>
<comment type="similarity">
    <text evidence="1">Belongs to the IST1 family.</text>
</comment>
<dbReference type="FunFam" id="1.20.1260.60:FF:000002">
    <property type="entry name" value="Vacuolar protein sorting-associated protein IST1"/>
    <property type="match status" value="1"/>
</dbReference>
<dbReference type="InterPro" id="IPR005061">
    <property type="entry name" value="Ist1"/>
</dbReference>
<organism evidence="2 3">
    <name type="scientific">Rubroshorea leprosula</name>
    <dbReference type="NCBI Taxonomy" id="152421"/>
    <lineage>
        <taxon>Eukaryota</taxon>
        <taxon>Viridiplantae</taxon>
        <taxon>Streptophyta</taxon>
        <taxon>Embryophyta</taxon>
        <taxon>Tracheophyta</taxon>
        <taxon>Spermatophyta</taxon>
        <taxon>Magnoliopsida</taxon>
        <taxon>eudicotyledons</taxon>
        <taxon>Gunneridae</taxon>
        <taxon>Pentapetalae</taxon>
        <taxon>rosids</taxon>
        <taxon>malvids</taxon>
        <taxon>Malvales</taxon>
        <taxon>Dipterocarpaceae</taxon>
        <taxon>Rubroshorea</taxon>
    </lineage>
</organism>
<evidence type="ECO:0000313" key="2">
    <source>
        <dbReference type="EMBL" id="GKV45863.1"/>
    </source>
</evidence>
<keyword evidence="3" id="KW-1185">Reference proteome</keyword>
<dbReference type="Gene3D" id="1.20.1260.60">
    <property type="entry name" value="Vacuolar protein sorting-associated protein Ist1"/>
    <property type="match status" value="1"/>
</dbReference>
<evidence type="ECO:0000313" key="3">
    <source>
        <dbReference type="Proteomes" id="UP001054252"/>
    </source>
</evidence>
<dbReference type="EMBL" id="BPVZ01000199">
    <property type="protein sequence ID" value="GKV45863.1"/>
    <property type="molecule type" value="Genomic_DNA"/>
</dbReference>
<sequence length="326" mass="37384">MVKQSRQDIAQLLSNGLHETAFSRAEELFRDQNLLAAYDLLDHFCESIIIHLPYIRRQRHCPNDIKEAVSTLIFAAAWCGDLPELQKFQRLFRERYGQKFTNAAIELHPGHHVNTQLRERLCLKSIPDNVKQSLVDELVKDYEIQDKQVLAASSCDEEKPENLSGYADQVENSVVKYVYEPKMIEITLSGQSNSESCGSNHISRVSLEEKMEMETTITPSNEFLYLEEVEEIHFDVLEEHYAGEITMFLFNSTTLQERNRHGFPQGSCSRSMTVTPVRLKEIITSSKSSSPRHVHPKLPDYDELVAKFKALKKEHQQMAAAALNKT</sequence>
<dbReference type="PANTHER" id="PTHR12161">
    <property type="entry name" value="IST1 FAMILY MEMBER"/>
    <property type="match status" value="1"/>
</dbReference>
<protein>
    <submittedName>
        <fullName evidence="2">Uncharacterized protein</fullName>
    </submittedName>
</protein>
<dbReference type="Pfam" id="PF03398">
    <property type="entry name" value="Ist1"/>
    <property type="match status" value="1"/>
</dbReference>
<comment type="caution">
    <text evidence="2">The sequence shown here is derived from an EMBL/GenBank/DDBJ whole genome shotgun (WGS) entry which is preliminary data.</text>
</comment>
<dbReference type="InterPro" id="IPR042277">
    <property type="entry name" value="IST1-like"/>
</dbReference>
<dbReference type="PANTHER" id="PTHR12161:SF50">
    <property type="entry name" value="VACUOLAR PROTEIN SORTING-ASSOCIATED PROTEIN IST1"/>
    <property type="match status" value="1"/>
</dbReference>
<reference evidence="2 3" key="1">
    <citation type="journal article" date="2021" name="Commun. Biol.">
        <title>The genome of Shorea leprosula (Dipterocarpaceae) highlights the ecological relevance of drought in aseasonal tropical rainforests.</title>
        <authorList>
            <person name="Ng K.K.S."/>
            <person name="Kobayashi M.J."/>
            <person name="Fawcett J.A."/>
            <person name="Hatakeyama M."/>
            <person name="Paape T."/>
            <person name="Ng C.H."/>
            <person name="Ang C.C."/>
            <person name="Tnah L.H."/>
            <person name="Lee C.T."/>
            <person name="Nishiyama T."/>
            <person name="Sese J."/>
            <person name="O'Brien M.J."/>
            <person name="Copetti D."/>
            <person name="Mohd Noor M.I."/>
            <person name="Ong R.C."/>
            <person name="Putra M."/>
            <person name="Sireger I.Z."/>
            <person name="Indrioko S."/>
            <person name="Kosugi Y."/>
            <person name="Izuno A."/>
            <person name="Isagi Y."/>
            <person name="Lee S.L."/>
            <person name="Shimizu K.K."/>
        </authorList>
    </citation>
    <scope>NUCLEOTIDE SEQUENCE [LARGE SCALE GENOMIC DNA]</scope>
    <source>
        <strain evidence="2">214</strain>
    </source>
</reference>
<evidence type="ECO:0000256" key="1">
    <source>
        <dbReference type="ARBA" id="ARBA00005536"/>
    </source>
</evidence>
<name>A0AAV5M7Q6_9ROSI</name>
<dbReference type="Proteomes" id="UP001054252">
    <property type="component" value="Unassembled WGS sequence"/>
</dbReference>
<dbReference type="GO" id="GO:0015031">
    <property type="term" value="P:protein transport"/>
    <property type="evidence" value="ECO:0007669"/>
    <property type="project" value="InterPro"/>
</dbReference>
<accession>A0AAV5M7Q6</accession>